<reference evidence="5" key="1">
    <citation type="journal article" date="2013" name="Nat. Biotechnol.">
        <title>Draft genome sequence of chickpea (Cicer arietinum) provides a resource for trait improvement.</title>
        <authorList>
            <person name="Varshney R.K."/>
            <person name="Song C."/>
            <person name="Saxena R.K."/>
            <person name="Azam S."/>
            <person name="Yu S."/>
            <person name="Sharpe A.G."/>
            <person name="Cannon S."/>
            <person name="Baek J."/>
            <person name="Rosen B.D."/>
            <person name="Tar'an B."/>
            <person name="Millan T."/>
            <person name="Zhang X."/>
            <person name="Ramsay L.D."/>
            <person name="Iwata A."/>
            <person name="Wang Y."/>
            <person name="Nelson W."/>
            <person name="Farmer A.D."/>
            <person name="Gaur P.M."/>
            <person name="Soderlund C."/>
            <person name="Penmetsa R.V."/>
            <person name="Xu C."/>
            <person name="Bharti A.K."/>
            <person name="He W."/>
            <person name="Winter P."/>
            <person name="Zhao S."/>
            <person name="Hane J.K."/>
            <person name="Carrasquilla-Garcia N."/>
            <person name="Condie J.A."/>
            <person name="Upadhyaya H.D."/>
            <person name="Luo M.C."/>
            <person name="Thudi M."/>
            <person name="Gowda C.L."/>
            <person name="Singh N.P."/>
            <person name="Lichtenzveig J."/>
            <person name="Gali K.K."/>
            <person name="Rubio J."/>
            <person name="Nadarajan N."/>
            <person name="Dolezel J."/>
            <person name="Bansal K.C."/>
            <person name="Xu X."/>
            <person name="Edwards D."/>
            <person name="Zhang G."/>
            <person name="Kahl G."/>
            <person name="Gil J."/>
            <person name="Singh K.B."/>
            <person name="Datta S.K."/>
            <person name="Jackson S.A."/>
            <person name="Wang J."/>
            <person name="Cook D.R."/>
        </authorList>
    </citation>
    <scope>NUCLEOTIDE SEQUENCE [LARGE SCALE GENOMIC DNA]</scope>
    <source>
        <strain evidence="5">cv. CDC Frontier</strain>
    </source>
</reference>
<gene>
    <name evidence="6" type="primary">LOC105852312</name>
</gene>
<dbReference type="RefSeq" id="XP_012572724.1">
    <property type="nucleotide sequence ID" value="XM_012717270.2"/>
</dbReference>
<proteinExistence type="predicted"/>
<dbReference type="AlphaFoldDB" id="A0A1S3EBH9"/>
<evidence type="ECO:0000313" key="6">
    <source>
        <dbReference type="RefSeq" id="XP_012572724.1"/>
    </source>
</evidence>
<evidence type="ECO:0000256" key="4">
    <source>
        <dbReference type="SAM" id="MobiDB-lite"/>
    </source>
</evidence>
<dbReference type="InterPro" id="IPR040356">
    <property type="entry name" value="SPEAR"/>
</dbReference>
<evidence type="ECO:0000256" key="3">
    <source>
        <dbReference type="ARBA" id="ARBA00023163"/>
    </source>
</evidence>
<evidence type="ECO:0000256" key="1">
    <source>
        <dbReference type="ARBA" id="ARBA00022491"/>
    </source>
</evidence>
<dbReference type="PANTHER" id="PTHR33388:SF2">
    <property type="entry name" value="PROTEIN SPOROCYTELESS"/>
    <property type="match status" value="1"/>
</dbReference>
<dbReference type="OrthoDB" id="1917522at2759"/>
<keyword evidence="1" id="KW-0678">Repressor</keyword>
<protein>
    <submittedName>
        <fullName evidence="6">Probable basic-leucine zipper transcription factor S</fullName>
    </submittedName>
</protein>
<feature type="region of interest" description="Disordered" evidence="4">
    <location>
        <begin position="1"/>
        <end position="48"/>
    </location>
</feature>
<feature type="compositionally biased region" description="Basic residues" evidence="4">
    <location>
        <begin position="27"/>
        <end position="41"/>
    </location>
</feature>
<dbReference type="STRING" id="3827.A0A1S3EBH9"/>
<evidence type="ECO:0000313" key="5">
    <source>
        <dbReference type="Proteomes" id="UP000087171"/>
    </source>
</evidence>
<reference evidence="6" key="2">
    <citation type="submission" date="2025-08" db="UniProtKB">
        <authorList>
            <consortium name="RefSeq"/>
        </authorList>
    </citation>
    <scope>IDENTIFICATION</scope>
    <source>
        <tissue evidence="6">Etiolated seedlings</tissue>
    </source>
</reference>
<dbReference type="InterPro" id="IPR014855">
    <property type="entry name" value="NOZZLE"/>
</dbReference>
<name>A0A1S3EBH9_CICAR</name>
<organism evidence="5 6">
    <name type="scientific">Cicer arietinum</name>
    <name type="common">Chickpea</name>
    <name type="synonym">Garbanzo</name>
    <dbReference type="NCBI Taxonomy" id="3827"/>
    <lineage>
        <taxon>Eukaryota</taxon>
        <taxon>Viridiplantae</taxon>
        <taxon>Streptophyta</taxon>
        <taxon>Embryophyta</taxon>
        <taxon>Tracheophyta</taxon>
        <taxon>Spermatophyta</taxon>
        <taxon>Magnoliopsida</taxon>
        <taxon>eudicotyledons</taxon>
        <taxon>Gunneridae</taxon>
        <taxon>Pentapetalae</taxon>
        <taxon>rosids</taxon>
        <taxon>fabids</taxon>
        <taxon>Fabales</taxon>
        <taxon>Fabaceae</taxon>
        <taxon>Papilionoideae</taxon>
        <taxon>50 kb inversion clade</taxon>
        <taxon>NPAAA clade</taxon>
        <taxon>Hologalegina</taxon>
        <taxon>IRL clade</taxon>
        <taxon>Cicereae</taxon>
        <taxon>Cicer</taxon>
    </lineage>
</organism>
<keyword evidence="2" id="KW-0805">Transcription regulation</keyword>
<accession>A0A1S3EBH9</accession>
<dbReference type="Proteomes" id="UP000087171">
    <property type="component" value="Chromosome Ca1"/>
</dbReference>
<keyword evidence="3" id="KW-0804">Transcription</keyword>
<keyword evidence="5" id="KW-1185">Reference proteome</keyword>
<sequence>MASEKTISFHEDETMKPLYVEQGTAKNRGRRSNGKGPKKPPQRGLGVEQLERMRAQETLKKMAEASGIVHLDHHHQCHFGNSNNSVNPLRYNAQYSSNGSFHFPQQMMMNENNNNNNVFGAFIGNNKNHNVGAGWLVPNINQHNNKLETSKNLSSMSNINSQCFDLCLKKTRLNEENVIRGTNATRREMPLGMWSNMNDFLGFVPQHVSPNFVGENGDFYNKLVRHDATVVSAYPTHHNLDEVVAVHRRGNSSGSGRVFMEYEFFPGKDGRGTTSKELEFPTNTNTIVFGEPSSSITFTAYGGDTTTTASNSIDLSLKL</sequence>
<dbReference type="Pfam" id="PF08744">
    <property type="entry name" value="NOZZLE"/>
    <property type="match status" value="1"/>
</dbReference>
<dbReference type="GO" id="GO:0003700">
    <property type="term" value="F:DNA-binding transcription factor activity"/>
    <property type="evidence" value="ECO:0007669"/>
    <property type="project" value="InterPro"/>
</dbReference>
<dbReference type="PANTHER" id="PTHR33388">
    <property type="entry name" value="OS01G0212500 PROTEIN"/>
    <property type="match status" value="1"/>
</dbReference>
<evidence type="ECO:0000256" key="2">
    <source>
        <dbReference type="ARBA" id="ARBA00023015"/>
    </source>
</evidence>